<reference evidence="2" key="2">
    <citation type="journal article" date="2023" name="IMA Fungus">
        <title>Comparative genomic study of the Penicillium genus elucidates a diverse pangenome and 15 lateral gene transfer events.</title>
        <authorList>
            <person name="Petersen C."/>
            <person name="Sorensen T."/>
            <person name="Nielsen M.R."/>
            <person name="Sondergaard T.E."/>
            <person name="Sorensen J.L."/>
            <person name="Fitzpatrick D.A."/>
            <person name="Frisvad J.C."/>
            <person name="Nielsen K.L."/>
        </authorList>
    </citation>
    <scope>NUCLEOTIDE SEQUENCE</scope>
    <source>
        <strain evidence="2">IBT 17660</strain>
    </source>
</reference>
<keyword evidence="3" id="KW-1185">Reference proteome</keyword>
<dbReference type="Proteomes" id="UP001147760">
    <property type="component" value="Unassembled WGS sequence"/>
</dbReference>
<protein>
    <submittedName>
        <fullName evidence="2">Uncharacterized protein</fullName>
    </submittedName>
</protein>
<reference evidence="2" key="1">
    <citation type="submission" date="2022-12" db="EMBL/GenBank/DDBJ databases">
        <authorList>
            <person name="Petersen C."/>
        </authorList>
    </citation>
    <scope>NUCLEOTIDE SEQUENCE</scope>
    <source>
        <strain evidence="2">IBT 17660</strain>
    </source>
</reference>
<evidence type="ECO:0000313" key="3">
    <source>
        <dbReference type="Proteomes" id="UP001147760"/>
    </source>
</evidence>
<feature type="compositionally biased region" description="Polar residues" evidence="1">
    <location>
        <begin position="54"/>
        <end position="72"/>
    </location>
</feature>
<gene>
    <name evidence="2" type="ORF">N7530_010798</name>
</gene>
<feature type="compositionally biased region" description="Basic and acidic residues" evidence="1">
    <location>
        <begin position="38"/>
        <end position="49"/>
    </location>
</feature>
<dbReference type="EMBL" id="JAPWDO010000008">
    <property type="protein sequence ID" value="KAJ5458854.1"/>
    <property type="molecule type" value="Genomic_DNA"/>
</dbReference>
<evidence type="ECO:0000256" key="1">
    <source>
        <dbReference type="SAM" id="MobiDB-lite"/>
    </source>
</evidence>
<sequence>MWRKRAFDPLDDQIGFMADVDTDTDGPHALGTINSLRLQERRKREEGQAFHKQAGNNTKQKPSSWQSHKILA</sequence>
<feature type="region of interest" description="Disordered" evidence="1">
    <location>
        <begin position="37"/>
        <end position="72"/>
    </location>
</feature>
<dbReference type="AlphaFoldDB" id="A0A9X0BGV3"/>
<organism evidence="2 3">
    <name type="scientific">Penicillium desertorum</name>
    <dbReference type="NCBI Taxonomy" id="1303715"/>
    <lineage>
        <taxon>Eukaryota</taxon>
        <taxon>Fungi</taxon>
        <taxon>Dikarya</taxon>
        <taxon>Ascomycota</taxon>
        <taxon>Pezizomycotina</taxon>
        <taxon>Eurotiomycetes</taxon>
        <taxon>Eurotiomycetidae</taxon>
        <taxon>Eurotiales</taxon>
        <taxon>Aspergillaceae</taxon>
        <taxon>Penicillium</taxon>
    </lineage>
</organism>
<accession>A0A9X0BGV3</accession>
<evidence type="ECO:0000313" key="2">
    <source>
        <dbReference type="EMBL" id="KAJ5458854.1"/>
    </source>
</evidence>
<proteinExistence type="predicted"/>
<comment type="caution">
    <text evidence="2">The sequence shown here is derived from an EMBL/GenBank/DDBJ whole genome shotgun (WGS) entry which is preliminary data.</text>
</comment>
<name>A0A9X0BGV3_9EURO</name>